<protein>
    <submittedName>
        <fullName evidence="1">Uncharacterized protein</fullName>
    </submittedName>
</protein>
<evidence type="ECO:0000313" key="2">
    <source>
        <dbReference type="Proteomes" id="UP001250858"/>
    </source>
</evidence>
<proteinExistence type="predicted"/>
<accession>A0ABY9S2A3</accession>
<reference evidence="1 2" key="1">
    <citation type="submission" date="2023-09" db="EMBL/GenBank/DDBJ databases">
        <title>Complete genome of Streptomyces roseicoloratus T14.</title>
        <authorList>
            <person name="Bashizi T."/>
            <person name="Kim M.-J."/>
            <person name="Lee G."/>
            <person name="Tagele S.B."/>
            <person name="Shin J.-H."/>
        </authorList>
    </citation>
    <scope>NUCLEOTIDE SEQUENCE [LARGE SCALE GENOMIC DNA]</scope>
    <source>
        <strain evidence="1 2">T14</strain>
    </source>
</reference>
<keyword evidence="2" id="KW-1185">Reference proteome</keyword>
<organism evidence="1 2">
    <name type="scientific">Streptomyces roseicoloratus</name>
    <dbReference type="NCBI Taxonomy" id="2508722"/>
    <lineage>
        <taxon>Bacteria</taxon>
        <taxon>Bacillati</taxon>
        <taxon>Actinomycetota</taxon>
        <taxon>Actinomycetes</taxon>
        <taxon>Kitasatosporales</taxon>
        <taxon>Streptomycetaceae</taxon>
        <taxon>Streptomyces</taxon>
    </lineage>
</organism>
<evidence type="ECO:0000313" key="1">
    <source>
        <dbReference type="EMBL" id="WMX48566.1"/>
    </source>
</evidence>
<sequence>MGAVVLVGRRGTVLGFLVEEFAQGARALLADRRPLLQRRVDLREPAPVEDLTVTVQDDVVVTEVEEEVVRGQPEQGVGEQRVFREVDRRGQVRPDPLLGGAERIGLRAEVLRVQRGVGIGRNLPGRALFISNELHA</sequence>
<name>A0ABY9S2A3_9ACTN</name>
<dbReference type="EMBL" id="CP133762">
    <property type="protein sequence ID" value="WMX48566.1"/>
    <property type="molecule type" value="Genomic_DNA"/>
</dbReference>
<gene>
    <name evidence="1" type="ORF">RGF97_32430</name>
</gene>
<dbReference type="Proteomes" id="UP001250858">
    <property type="component" value="Chromosome"/>
</dbReference>